<keyword evidence="4" id="KW-1185">Reference proteome</keyword>
<feature type="compositionally biased region" description="Polar residues" evidence="1">
    <location>
        <begin position="172"/>
        <end position="184"/>
    </location>
</feature>
<dbReference type="EMBL" id="LEKV01001463">
    <property type="protein sequence ID" value="KVI07927.1"/>
    <property type="molecule type" value="Genomic_DNA"/>
</dbReference>
<dbReference type="Proteomes" id="UP000243975">
    <property type="component" value="Unassembled WGS sequence"/>
</dbReference>
<feature type="signal peptide" evidence="2">
    <location>
        <begin position="1"/>
        <end position="21"/>
    </location>
</feature>
<dbReference type="Pfam" id="PF05212">
    <property type="entry name" value="DUF707"/>
    <property type="match status" value="2"/>
</dbReference>
<evidence type="ECO:0000256" key="2">
    <source>
        <dbReference type="SAM" id="SignalP"/>
    </source>
</evidence>
<dbReference type="PANTHER" id="PTHR31210:SF74">
    <property type="entry name" value="LYSINE KETOGLUTARATE REDUCTASE TRANS-SPLICING-LIKE PROTEIN"/>
    <property type="match status" value="1"/>
</dbReference>
<gene>
    <name evidence="3" type="ORF">Ccrd_013719</name>
</gene>
<reference evidence="3 4" key="1">
    <citation type="journal article" date="2016" name="Sci. Rep.">
        <title>The genome sequence of the outbreeding globe artichoke constructed de novo incorporating a phase-aware low-pass sequencing strategy of F1 progeny.</title>
        <authorList>
            <person name="Scaglione D."/>
            <person name="Reyes-Chin-Wo S."/>
            <person name="Acquadro A."/>
            <person name="Froenicke L."/>
            <person name="Portis E."/>
            <person name="Beitel C."/>
            <person name="Tirone M."/>
            <person name="Mauro R."/>
            <person name="Lo Monaco A."/>
            <person name="Mauromicale G."/>
            <person name="Faccioli P."/>
            <person name="Cattivelli L."/>
            <person name="Rieseberg L."/>
            <person name="Michelmore R."/>
            <person name="Lanteri S."/>
        </authorList>
    </citation>
    <scope>NUCLEOTIDE SEQUENCE [LARGE SCALE GENOMIC DNA]</scope>
    <source>
        <strain evidence="3">2C</strain>
    </source>
</reference>
<feature type="region of interest" description="Disordered" evidence="1">
    <location>
        <begin position="164"/>
        <end position="184"/>
    </location>
</feature>
<comment type="caution">
    <text evidence="3">The sequence shown here is derived from an EMBL/GenBank/DDBJ whole genome shotgun (WGS) entry which is preliminary data.</text>
</comment>
<dbReference type="InterPro" id="IPR007877">
    <property type="entry name" value="DUF707"/>
</dbReference>
<organism evidence="3 4">
    <name type="scientific">Cynara cardunculus var. scolymus</name>
    <name type="common">Globe artichoke</name>
    <name type="synonym">Cynara scolymus</name>
    <dbReference type="NCBI Taxonomy" id="59895"/>
    <lineage>
        <taxon>Eukaryota</taxon>
        <taxon>Viridiplantae</taxon>
        <taxon>Streptophyta</taxon>
        <taxon>Embryophyta</taxon>
        <taxon>Tracheophyta</taxon>
        <taxon>Spermatophyta</taxon>
        <taxon>Magnoliopsida</taxon>
        <taxon>eudicotyledons</taxon>
        <taxon>Gunneridae</taxon>
        <taxon>Pentapetalae</taxon>
        <taxon>asterids</taxon>
        <taxon>campanulids</taxon>
        <taxon>Asterales</taxon>
        <taxon>Asteraceae</taxon>
        <taxon>Carduoideae</taxon>
        <taxon>Cardueae</taxon>
        <taxon>Carduinae</taxon>
        <taxon>Cynara</taxon>
    </lineage>
</organism>
<keyword evidence="2" id="KW-0732">Signal</keyword>
<proteinExistence type="predicted"/>
<evidence type="ECO:0000313" key="3">
    <source>
        <dbReference type="EMBL" id="KVI07927.1"/>
    </source>
</evidence>
<dbReference type="AlphaFoldDB" id="A0A103YF33"/>
<dbReference type="Gramene" id="KVI07927">
    <property type="protein sequence ID" value="KVI07927"/>
    <property type="gene ID" value="Ccrd_013719"/>
</dbReference>
<accession>A0A103YF33</accession>
<name>A0A103YF33_CYNCS</name>
<protein>
    <submittedName>
        <fullName evidence="3">Uncharacterized protein</fullName>
    </submittedName>
</protein>
<evidence type="ECO:0000256" key="1">
    <source>
        <dbReference type="SAM" id="MobiDB-lite"/>
    </source>
</evidence>
<dbReference type="PANTHER" id="PTHR31210">
    <property type="entry name" value="OS06G0731900 PROTEIN"/>
    <property type="match status" value="1"/>
</dbReference>
<sequence>MPGKSLALFFCLRKHVLVVLAIDIVADYSHIFLWDEDLGVENFDPDRSQLAGHLTPGLQQLAVKCKTKDTVFVNVVALIQYRAVVDKPIDVIRASVPKLNLDDAFLQTNDIARLMKNFIRQYQHMGSRLYLSIVKEEGLEISQPALDVEKSEVHHAITARWSNSTVHRRAKPSSNSKGCNSESQYPPCTGFDDGHSDRVGRVDGSSLLQNCLEMYVDNADPSEPNPRTEVSETAFTSRIQDIQKEMANSCQGG</sequence>
<evidence type="ECO:0000313" key="4">
    <source>
        <dbReference type="Proteomes" id="UP000243975"/>
    </source>
</evidence>
<feature type="chain" id="PRO_5007119660" evidence="2">
    <location>
        <begin position="22"/>
        <end position="253"/>
    </location>
</feature>